<proteinExistence type="predicted"/>
<reference evidence="2" key="2">
    <citation type="submission" date="2023-05" db="EMBL/GenBank/DDBJ databases">
        <authorList>
            <consortium name="Lawrence Berkeley National Laboratory"/>
            <person name="Steindorff A."/>
            <person name="Hensen N."/>
            <person name="Bonometti L."/>
            <person name="Westerberg I."/>
            <person name="Brannstrom I.O."/>
            <person name="Guillou S."/>
            <person name="Cros-Aarteil S."/>
            <person name="Calhoun S."/>
            <person name="Haridas S."/>
            <person name="Kuo A."/>
            <person name="Mondo S."/>
            <person name="Pangilinan J."/>
            <person name="Riley R."/>
            <person name="Labutti K."/>
            <person name="Andreopoulos B."/>
            <person name="Lipzen A."/>
            <person name="Chen C."/>
            <person name="Yanf M."/>
            <person name="Daum C."/>
            <person name="Ng V."/>
            <person name="Clum A."/>
            <person name="Ohm R."/>
            <person name="Martin F."/>
            <person name="Silar P."/>
            <person name="Natvig D."/>
            <person name="Lalanne C."/>
            <person name="Gautier V."/>
            <person name="Ament-Velasquez S.L."/>
            <person name="Kruys A."/>
            <person name="Hutchinson M.I."/>
            <person name="Powell A.J."/>
            <person name="Barry K."/>
            <person name="Miller A.N."/>
            <person name="Grigoriev I.V."/>
            <person name="Debuchy R."/>
            <person name="Gladieux P."/>
            <person name="Thoren M.H."/>
            <person name="Johannesson H."/>
        </authorList>
    </citation>
    <scope>NUCLEOTIDE SEQUENCE</scope>
    <source>
        <strain evidence="2">CBS 892.96</strain>
    </source>
</reference>
<gene>
    <name evidence="2" type="ORF">QBC36DRAFT_289002</name>
</gene>
<dbReference type="AlphaFoldDB" id="A0AAN6WBB7"/>
<keyword evidence="3" id="KW-1185">Reference proteome</keyword>
<evidence type="ECO:0000313" key="3">
    <source>
        <dbReference type="Proteomes" id="UP001302321"/>
    </source>
</evidence>
<evidence type="ECO:0000259" key="1">
    <source>
        <dbReference type="PROSITE" id="PS51767"/>
    </source>
</evidence>
<protein>
    <recommendedName>
        <fullName evidence="1">Peptidase A1 domain-containing protein</fullName>
    </recommendedName>
</protein>
<dbReference type="InterPro" id="IPR033121">
    <property type="entry name" value="PEPTIDASE_A1"/>
</dbReference>
<dbReference type="SUPFAM" id="SSF50630">
    <property type="entry name" value="Acid proteases"/>
    <property type="match status" value="1"/>
</dbReference>
<reference evidence="2" key="1">
    <citation type="journal article" date="2023" name="Mol. Phylogenet. Evol.">
        <title>Genome-scale phylogeny and comparative genomics of the fungal order Sordariales.</title>
        <authorList>
            <person name="Hensen N."/>
            <person name="Bonometti L."/>
            <person name="Westerberg I."/>
            <person name="Brannstrom I.O."/>
            <person name="Guillou S."/>
            <person name="Cros-Aarteil S."/>
            <person name="Calhoun S."/>
            <person name="Haridas S."/>
            <person name="Kuo A."/>
            <person name="Mondo S."/>
            <person name="Pangilinan J."/>
            <person name="Riley R."/>
            <person name="LaButti K."/>
            <person name="Andreopoulos B."/>
            <person name="Lipzen A."/>
            <person name="Chen C."/>
            <person name="Yan M."/>
            <person name="Daum C."/>
            <person name="Ng V."/>
            <person name="Clum A."/>
            <person name="Steindorff A."/>
            <person name="Ohm R.A."/>
            <person name="Martin F."/>
            <person name="Silar P."/>
            <person name="Natvig D.O."/>
            <person name="Lalanne C."/>
            <person name="Gautier V."/>
            <person name="Ament-Velasquez S.L."/>
            <person name="Kruys A."/>
            <person name="Hutchinson M.I."/>
            <person name="Powell A.J."/>
            <person name="Barry K."/>
            <person name="Miller A.N."/>
            <person name="Grigoriev I.V."/>
            <person name="Debuchy R."/>
            <person name="Gladieux P."/>
            <person name="Hiltunen Thoren M."/>
            <person name="Johannesson H."/>
        </authorList>
    </citation>
    <scope>NUCLEOTIDE SEQUENCE</scope>
    <source>
        <strain evidence="2">CBS 892.96</strain>
    </source>
</reference>
<dbReference type="Proteomes" id="UP001302321">
    <property type="component" value="Unassembled WGS sequence"/>
</dbReference>
<dbReference type="PROSITE" id="PS51767">
    <property type="entry name" value="PEPTIDASE_A1"/>
    <property type="match status" value="1"/>
</dbReference>
<sequence>MAYCHPVYRHAPSIPSPKLLVLPVNNNVNNAAGAMYSKIFPVNPQSSHFITLDLGTPPQTIRLTLDTSYRGL</sequence>
<dbReference type="EMBL" id="MU866150">
    <property type="protein sequence ID" value="KAK4177961.1"/>
    <property type="molecule type" value="Genomic_DNA"/>
</dbReference>
<dbReference type="InterPro" id="IPR021109">
    <property type="entry name" value="Peptidase_aspartic_dom_sf"/>
</dbReference>
<organism evidence="2 3">
    <name type="scientific">Triangularia setosa</name>
    <dbReference type="NCBI Taxonomy" id="2587417"/>
    <lineage>
        <taxon>Eukaryota</taxon>
        <taxon>Fungi</taxon>
        <taxon>Dikarya</taxon>
        <taxon>Ascomycota</taxon>
        <taxon>Pezizomycotina</taxon>
        <taxon>Sordariomycetes</taxon>
        <taxon>Sordariomycetidae</taxon>
        <taxon>Sordariales</taxon>
        <taxon>Podosporaceae</taxon>
        <taxon>Triangularia</taxon>
    </lineage>
</organism>
<name>A0AAN6WBB7_9PEZI</name>
<accession>A0AAN6WBB7</accession>
<comment type="caution">
    <text evidence="2">The sequence shown here is derived from an EMBL/GenBank/DDBJ whole genome shotgun (WGS) entry which is preliminary data.</text>
</comment>
<feature type="domain" description="Peptidase A1" evidence="1">
    <location>
        <begin position="48"/>
        <end position="72"/>
    </location>
</feature>
<evidence type="ECO:0000313" key="2">
    <source>
        <dbReference type="EMBL" id="KAK4177961.1"/>
    </source>
</evidence>